<evidence type="ECO:0000256" key="1">
    <source>
        <dbReference type="SAM" id="MobiDB-lite"/>
    </source>
</evidence>
<dbReference type="InterPro" id="IPR029472">
    <property type="entry name" value="Copia-like_N"/>
</dbReference>
<sequence>MASISKAASDSETLPNISGTANRRSSNQAPSMDDVNTNPSSPYFIPPSDVVLVSQPLIGPENYLNWSRAVFLSLSGRNKFGFLDGSISTPDLSHPLYNAWHKANTTILSWMVNSLSKDLATSVMYIHTARELWIDMCDRFS</sequence>
<comment type="caution">
    <text evidence="3">The sequence shown here is derived from an EMBL/GenBank/DDBJ whole genome shotgun (WGS) entry which is preliminary data.</text>
</comment>
<keyword evidence="4" id="KW-1185">Reference proteome</keyword>
<dbReference type="AlphaFoldDB" id="A0AAN7IGI9"/>
<evidence type="ECO:0000259" key="2">
    <source>
        <dbReference type="Pfam" id="PF14244"/>
    </source>
</evidence>
<reference evidence="3 4" key="1">
    <citation type="journal article" date="2023" name="G3 (Bethesda)">
        <title>A haplotype-resolved chromosome-scale genome for Quercus rubra L. provides insights into the genetics of adaptive traits for red oak species.</title>
        <authorList>
            <person name="Kapoor B."/>
            <person name="Jenkins J."/>
            <person name="Schmutz J."/>
            <person name="Zhebentyayeva T."/>
            <person name="Kuelheim C."/>
            <person name="Coggeshall M."/>
            <person name="Heim C."/>
            <person name="Lasky J.R."/>
            <person name="Leites L."/>
            <person name="Islam-Faridi N."/>
            <person name="Romero-Severson J."/>
            <person name="DeLeo V.L."/>
            <person name="Lucas S.M."/>
            <person name="Lazic D."/>
            <person name="Gailing O."/>
            <person name="Carlson J."/>
            <person name="Staton M."/>
        </authorList>
    </citation>
    <scope>NUCLEOTIDE SEQUENCE [LARGE SCALE GENOMIC DNA]</scope>
    <source>
        <strain evidence="3">Pseudo-F2</strain>
    </source>
</reference>
<name>A0AAN7IGI9_QUERU</name>
<gene>
    <name evidence="3" type="ORF">RGQ29_004544</name>
</gene>
<dbReference type="PANTHER" id="PTHR37610:SF97">
    <property type="entry name" value="RETROTRANSPOSON GAG DOMAIN-CONTAINING PROTEIN"/>
    <property type="match status" value="1"/>
</dbReference>
<protein>
    <recommendedName>
        <fullName evidence="2">Retrotransposon Copia-like N-terminal domain-containing protein</fullName>
    </recommendedName>
</protein>
<evidence type="ECO:0000313" key="4">
    <source>
        <dbReference type="Proteomes" id="UP001324115"/>
    </source>
</evidence>
<feature type="domain" description="Retrotransposon Copia-like N-terminal" evidence="2">
    <location>
        <begin position="50"/>
        <end position="91"/>
    </location>
</feature>
<organism evidence="3 4">
    <name type="scientific">Quercus rubra</name>
    <name type="common">Northern red oak</name>
    <name type="synonym">Quercus borealis</name>
    <dbReference type="NCBI Taxonomy" id="3512"/>
    <lineage>
        <taxon>Eukaryota</taxon>
        <taxon>Viridiplantae</taxon>
        <taxon>Streptophyta</taxon>
        <taxon>Embryophyta</taxon>
        <taxon>Tracheophyta</taxon>
        <taxon>Spermatophyta</taxon>
        <taxon>Magnoliopsida</taxon>
        <taxon>eudicotyledons</taxon>
        <taxon>Gunneridae</taxon>
        <taxon>Pentapetalae</taxon>
        <taxon>rosids</taxon>
        <taxon>fabids</taxon>
        <taxon>Fagales</taxon>
        <taxon>Fagaceae</taxon>
        <taxon>Quercus</taxon>
    </lineage>
</organism>
<evidence type="ECO:0000313" key="3">
    <source>
        <dbReference type="EMBL" id="KAK4569183.1"/>
    </source>
</evidence>
<accession>A0AAN7IGI9</accession>
<dbReference type="Pfam" id="PF14244">
    <property type="entry name" value="Retrotran_gag_3"/>
    <property type="match status" value="1"/>
</dbReference>
<dbReference type="PANTHER" id="PTHR37610">
    <property type="entry name" value="CCHC-TYPE DOMAIN-CONTAINING PROTEIN"/>
    <property type="match status" value="1"/>
</dbReference>
<feature type="region of interest" description="Disordered" evidence="1">
    <location>
        <begin position="1"/>
        <end position="41"/>
    </location>
</feature>
<dbReference type="Proteomes" id="UP001324115">
    <property type="component" value="Unassembled WGS sequence"/>
</dbReference>
<proteinExistence type="predicted"/>
<dbReference type="EMBL" id="JAXUIC010000010">
    <property type="protein sequence ID" value="KAK4569183.1"/>
    <property type="molecule type" value="Genomic_DNA"/>
</dbReference>